<keyword evidence="3" id="KW-1185">Reference proteome</keyword>
<dbReference type="AlphaFoldDB" id="A0AAP0ENQ6"/>
<dbReference type="Proteomes" id="UP001419268">
    <property type="component" value="Unassembled WGS sequence"/>
</dbReference>
<proteinExistence type="predicted"/>
<feature type="compositionally biased region" description="Basic and acidic residues" evidence="1">
    <location>
        <begin position="7"/>
        <end position="26"/>
    </location>
</feature>
<feature type="region of interest" description="Disordered" evidence="1">
    <location>
        <begin position="117"/>
        <end position="159"/>
    </location>
</feature>
<accession>A0AAP0ENQ6</accession>
<protein>
    <submittedName>
        <fullName evidence="2">Uncharacterized protein</fullName>
    </submittedName>
</protein>
<dbReference type="EMBL" id="JBBNAG010000011">
    <property type="protein sequence ID" value="KAK9095182.1"/>
    <property type="molecule type" value="Genomic_DNA"/>
</dbReference>
<evidence type="ECO:0000313" key="2">
    <source>
        <dbReference type="EMBL" id="KAK9095182.1"/>
    </source>
</evidence>
<reference evidence="2 3" key="1">
    <citation type="submission" date="2024-01" db="EMBL/GenBank/DDBJ databases">
        <title>Genome assemblies of Stephania.</title>
        <authorList>
            <person name="Yang L."/>
        </authorList>
    </citation>
    <scope>NUCLEOTIDE SEQUENCE [LARGE SCALE GENOMIC DNA]</scope>
    <source>
        <strain evidence="2">JXDWG</strain>
        <tissue evidence="2">Leaf</tissue>
    </source>
</reference>
<feature type="region of interest" description="Disordered" evidence="1">
    <location>
        <begin position="1"/>
        <end position="63"/>
    </location>
</feature>
<evidence type="ECO:0000256" key="1">
    <source>
        <dbReference type="SAM" id="MobiDB-lite"/>
    </source>
</evidence>
<comment type="caution">
    <text evidence="2">The sequence shown here is derived from an EMBL/GenBank/DDBJ whole genome shotgun (WGS) entry which is preliminary data.</text>
</comment>
<name>A0AAP0ENQ6_9MAGN</name>
<feature type="compositionally biased region" description="Basic and acidic residues" evidence="1">
    <location>
        <begin position="138"/>
        <end position="157"/>
    </location>
</feature>
<organism evidence="2 3">
    <name type="scientific">Stephania cephalantha</name>
    <dbReference type="NCBI Taxonomy" id="152367"/>
    <lineage>
        <taxon>Eukaryota</taxon>
        <taxon>Viridiplantae</taxon>
        <taxon>Streptophyta</taxon>
        <taxon>Embryophyta</taxon>
        <taxon>Tracheophyta</taxon>
        <taxon>Spermatophyta</taxon>
        <taxon>Magnoliopsida</taxon>
        <taxon>Ranunculales</taxon>
        <taxon>Menispermaceae</taxon>
        <taxon>Menispermoideae</taxon>
        <taxon>Cissampelideae</taxon>
        <taxon>Stephania</taxon>
    </lineage>
</organism>
<gene>
    <name evidence="2" type="ORF">Scep_026651</name>
</gene>
<sequence>MKKTTKNRKEGDREGEQWRVTHDGRRLPARLRREKSERQAADIAPKIGGDRAKQAAGHSSGGCAMETAARTALRGASVAAARREWLVGGGSKGARGGWWRRERWRWRRELMAGDVDIGEGGRQAHGEAPVTPTWGRFSQRDGAEGPDESDRRSEWRSGKCGGMAAAWWCARQWRHGASSAKRTADDK</sequence>
<evidence type="ECO:0000313" key="3">
    <source>
        <dbReference type="Proteomes" id="UP001419268"/>
    </source>
</evidence>